<organism evidence="7 8">
    <name type="scientific">Patiriisocius marinus</name>
    <dbReference type="NCBI Taxonomy" id="1397112"/>
    <lineage>
        <taxon>Bacteria</taxon>
        <taxon>Pseudomonadati</taxon>
        <taxon>Bacteroidota</taxon>
        <taxon>Flavobacteriia</taxon>
        <taxon>Flavobacteriales</taxon>
        <taxon>Flavobacteriaceae</taxon>
        <taxon>Patiriisocius</taxon>
    </lineage>
</organism>
<proteinExistence type="predicted"/>
<evidence type="ECO:0000256" key="6">
    <source>
        <dbReference type="SAM" id="Phobius"/>
    </source>
</evidence>
<dbReference type="RefSeq" id="WP_151673831.1">
    <property type="nucleotide sequence ID" value="NZ_BKCG01000003.1"/>
</dbReference>
<dbReference type="Gene3D" id="1.10.287.470">
    <property type="entry name" value="Helix hairpin bin"/>
    <property type="match status" value="1"/>
</dbReference>
<feature type="coiled-coil region" evidence="5">
    <location>
        <begin position="173"/>
        <end position="200"/>
    </location>
</feature>
<dbReference type="AlphaFoldDB" id="A0A5J4J0L0"/>
<keyword evidence="2 6" id="KW-0812">Transmembrane</keyword>
<dbReference type="InterPro" id="IPR050739">
    <property type="entry name" value="MFP"/>
</dbReference>
<dbReference type="PANTHER" id="PTHR30386:SF26">
    <property type="entry name" value="TRANSPORT PROTEIN COMB"/>
    <property type="match status" value="1"/>
</dbReference>
<evidence type="ECO:0000256" key="5">
    <source>
        <dbReference type="SAM" id="Coils"/>
    </source>
</evidence>
<comment type="subcellular location">
    <subcellularLocation>
        <location evidence="1">Membrane</location>
        <topology evidence="1">Single-pass membrane protein</topology>
    </subcellularLocation>
</comment>
<dbReference type="GO" id="GO:0016020">
    <property type="term" value="C:membrane"/>
    <property type="evidence" value="ECO:0007669"/>
    <property type="project" value="UniProtKB-SubCell"/>
</dbReference>
<gene>
    <name evidence="7" type="ORF">ULMA_15960</name>
</gene>
<accession>A0A5J4J0L0</accession>
<evidence type="ECO:0000256" key="2">
    <source>
        <dbReference type="ARBA" id="ARBA00022692"/>
    </source>
</evidence>
<comment type="caution">
    <text evidence="7">The sequence shown here is derived from an EMBL/GenBank/DDBJ whole genome shotgun (WGS) entry which is preliminary data.</text>
</comment>
<reference evidence="7 8" key="1">
    <citation type="submission" date="2019-08" db="EMBL/GenBank/DDBJ databases">
        <title>Draft genome sequence of Ulvibacter marinus type strain NBRC 109484.</title>
        <authorList>
            <person name="Kawano K."/>
            <person name="Ushijima N."/>
            <person name="Kihara M."/>
            <person name="Itoh H."/>
        </authorList>
    </citation>
    <scope>NUCLEOTIDE SEQUENCE [LARGE SCALE GENOMIC DNA]</scope>
    <source>
        <strain evidence="7 8">NBRC 109484</strain>
    </source>
</reference>
<dbReference type="EMBL" id="BKCG01000003">
    <property type="protein sequence ID" value="GER59488.1"/>
    <property type="molecule type" value="Genomic_DNA"/>
</dbReference>
<keyword evidence="4 6" id="KW-0472">Membrane</keyword>
<sequence>MERENEEFYVYSEGVQDILSNPPKSIFKWGNTILFGFIILLITISFFIKYPDVIIAQSIVTSQNPPILLSPKINDKIDSLFFKDNSSINENDWIAIIDNNVNLSHIKLLDSILKNIERVEYDIDSVLEIEFTKLNLGEIQSNYNNLARLAHSYEHHLEDGNYEKQANLQDNQLQVFNNLIKSAENDRDVAKRELELSEINLNRNKQLFNKGVISKREFETYETQYLQSQRSYESQIARIFQLKSQKININSNKSNLGHSEEETILSNELNIYEAVKETEIALDNWIKTHVIKSPVNGKLKYLQTVNLNQFVQPNIPLFSVIPNEEGDFIGYLKIPVLNSGKVEIGQIVNISLDGFNASEFGLLKAHITNLSNVPNDNFFQANIKLSNGLTTTHGKKIEYLKNLSGSAQIITEDLRLVERFFHQIREVLSRD</sequence>
<keyword evidence="3 6" id="KW-1133">Transmembrane helix</keyword>
<evidence type="ECO:0000313" key="7">
    <source>
        <dbReference type="EMBL" id="GER59488.1"/>
    </source>
</evidence>
<evidence type="ECO:0000256" key="1">
    <source>
        <dbReference type="ARBA" id="ARBA00004167"/>
    </source>
</evidence>
<dbReference type="PANTHER" id="PTHR30386">
    <property type="entry name" value="MEMBRANE FUSION SUBUNIT OF EMRAB-TOLC MULTIDRUG EFFLUX PUMP"/>
    <property type="match status" value="1"/>
</dbReference>
<protein>
    <submittedName>
        <fullName evidence="7">Hemolysin</fullName>
    </submittedName>
</protein>
<evidence type="ECO:0000313" key="8">
    <source>
        <dbReference type="Proteomes" id="UP000326509"/>
    </source>
</evidence>
<evidence type="ECO:0000256" key="3">
    <source>
        <dbReference type="ARBA" id="ARBA00022989"/>
    </source>
</evidence>
<dbReference type="Proteomes" id="UP000326509">
    <property type="component" value="Unassembled WGS sequence"/>
</dbReference>
<evidence type="ECO:0000256" key="4">
    <source>
        <dbReference type="ARBA" id="ARBA00023136"/>
    </source>
</evidence>
<feature type="transmembrane region" description="Helical" evidence="6">
    <location>
        <begin position="29"/>
        <end position="48"/>
    </location>
</feature>
<name>A0A5J4J0L0_9FLAO</name>
<keyword evidence="5" id="KW-0175">Coiled coil</keyword>
<keyword evidence="8" id="KW-1185">Reference proteome</keyword>
<dbReference type="OrthoDB" id="7057889at2"/>